<accession>A0A0C2ZM76</accession>
<reference evidence="2 3" key="1">
    <citation type="submission" date="2014-04" db="EMBL/GenBank/DDBJ databases">
        <authorList>
            <consortium name="DOE Joint Genome Institute"/>
            <person name="Kuo A."/>
            <person name="Kohler A."/>
            <person name="Nagy L.G."/>
            <person name="Floudas D."/>
            <person name="Copeland A."/>
            <person name="Barry K.W."/>
            <person name="Cichocki N."/>
            <person name="Veneault-Fourrey C."/>
            <person name="LaButti K."/>
            <person name="Lindquist E.A."/>
            <person name="Lipzen A."/>
            <person name="Lundell T."/>
            <person name="Morin E."/>
            <person name="Murat C."/>
            <person name="Sun H."/>
            <person name="Tunlid A."/>
            <person name="Henrissat B."/>
            <person name="Grigoriev I.V."/>
            <person name="Hibbett D.S."/>
            <person name="Martin F."/>
            <person name="Nordberg H.P."/>
            <person name="Cantor M.N."/>
            <person name="Hua S.X."/>
        </authorList>
    </citation>
    <scope>NUCLEOTIDE SEQUENCE [LARGE SCALE GENOMIC DNA]</scope>
    <source>
        <strain evidence="2 3">Foug A</strain>
    </source>
</reference>
<evidence type="ECO:0000256" key="1">
    <source>
        <dbReference type="SAM" id="MobiDB-lite"/>
    </source>
</evidence>
<gene>
    <name evidence="2" type="ORF">SCLCIDRAFT_1214966</name>
</gene>
<dbReference type="HOGENOM" id="CLU_3107764_0_0_1"/>
<feature type="region of interest" description="Disordered" evidence="1">
    <location>
        <begin position="1"/>
        <end position="30"/>
    </location>
</feature>
<keyword evidence="3" id="KW-1185">Reference proteome</keyword>
<evidence type="ECO:0000313" key="3">
    <source>
        <dbReference type="Proteomes" id="UP000053989"/>
    </source>
</evidence>
<dbReference type="InParanoid" id="A0A0C2ZM76"/>
<protein>
    <submittedName>
        <fullName evidence="2">Uncharacterized protein</fullName>
    </submittedName>
</protein>
<evidence type="ECO:0000313" key="2">
    <source>
        <dbReference type="EMBL" id="KIM62658.1"/>
    </source>
</evidence>
<reference evidence="3" key="2">
    <citation type="submission" date="2015-01" db="EMBL/GenBank/DDBJ databases">
        <title>Evolutionary Origins and Diversification of the Mycorrhizal Mutualists.</title>
        <authorList>
            <consortium name="DOE Joint Genome Institute"/>
            <consortium name="Mycorrhizal Genomics Consortium"/>
            <person name="Kohler A."/>
            <person name="Kuo A."/>
            <person name="Nagy L.G."/>
            <person name="Floudas D."/>
            <person name="Copeland A."/>
            <person name="Barry K.W."/>
            <person name="Cichocki N."/>
            <person name="Veneault-Fourrey C."/>
            <person name="LaButti K."/>
            <person name="Lindquist E.A."/>
            <person name="Lipzen A."/>
            <person name="Lundell T."/>
            <person name="Morin E."/>
            <person name="Murat C."/>
            <person name="Riley R."/>
            <person name="Ohm R."/>
            <person name="Sun H."/>
            <person name="Tunlid A."/>
            <person name="Henrissat B."/>
            <person name="Grigoriev I.V."/>
            <person name="Hibbett D.S."/>
            <person name="Martin F."/>
        </authorList>
    </citation>
    <scope>NUCLEOTIDE SEQUENCE [LARGE SCALE GENOMIC DNA]</scope>
    <source>
        <strain evidence="3">Foug A</strain>
    </source>
</reference>
<dbReference type="AlphaFoldDB" id="A0A0C2ZM76"/>
<organism evidence="2 3">
    <name type="scientific">Scleroderma citrinum Foug A</name>
    <dbReference type="NCBI Taxonomy" id="1036808"/>
    <lineage>
        <taxon>Eukaryota</taxon>
        <taxon>Fungi</taxon>
        <taxon>Dikarya</taxon>
        <taxon>Basidiomycota</taxon>
        <taxon>Agaricomycotina</taxon>
        <taxon>Agaricomycetes</taxon>
        <taxon>Agaricomycetidae</taxon>
        <taxon>Boletales</taxon>
        <taxon>Sclerodermatineae</taxon>
        <taxon>Sclerodermataceae</taxon>
        <taxon>Scleroderma</taxon>
    </lineage>
</organism>
<proteinExistence type="predicted"/>
<dbReference type="EMBL" id="KN822041">
    <property type="protein sequence ID" value="KIM62658.1"/>
    <property type="molecule type" value="Genomic_DNA"/>
</dbReference>
<sequence>MSTAMPPARQGKWPPQLDNNGPITHTTTTTITTTTSVGDASIACTSSVVIN</sequence>
<name>A0A0C2ZM76_9AGAM</name>
<dbReference type="Proteomes" id="UP000053989">
    <property type="component" value="Unassembled WGS sequence"/>
</dbReference>